<reference evidence="3 4" key="1">
    <citation type="submission" date="2013-08" db="EMBL/GenBank/DDBJ databases">
        <authorList>
            <person name="Huang J."/>
            <person name="Wang G."/>
        </authorList>
    </citation>
    <scope>NUCLEOTIDE SEQUENCE [LARGE SCALE GENOMIC DNA]</scope>
    <source>
        <strain evidence="3 4">JSM 072002</strain>
    </source>
</reference>
<comment type="caution">
    <text evidence="3">The sequence shown here is derived from an EMBL/GenBank/DDBJ whole genome shotgun (WGS) entry which is preliminary data.</text>
</comment>
<feature type="transmembrane region" description="Helical" evidence="2">
    <location>
        <begin position="18"/>
        <end position="36"/>
    </location>
</feature>
<feature type="transmembrane region" description="Helical" evidence="2">
    <location>
        <begin position="56"/>
        <end position="77"/>
    </location>
</feature>
<keyword evidence="4" id="KW-1185">Reference proteome</keyword>
<name>A0A0A5GDD6_9BACI</name>
<sequence>MHNTHNLQNWKEITKENALLFVVLTTILTIVLNRFADKGLTYLLNINNQTIFTYNYSLGISGIMLAIPSALFSIWIIKGALKFEERFLPAPILNKFGNLPLWCFSLLLKLIKVMKIMATYALYLVFVIAGFFADGSSRGGYSPSSGSVSLGSNNSNGRENLKEEAERQARQKQQEADYAWKQAQKQANYNINTYHFDNRVNRANALQREANEAKKRARNL</sequence>
<keyword evidence="2" id="KW-0472">Membrane</keyword>
<evidence type="ECO:0000313" key="3">
    <source>
        <dbReference type="EMBL" id="KGX89223.1"/>
    </source>
</evidence>
<dbReference type="OrthoDB" id="2969392at2"/>
<accession>A0A0A5GDD6</accession>
<proteinExistence type="predicted"/>
<organism evidence="3 4">
    <name type="scientific">Pontibacillus litoralis JSM 072002</name>
    <dbReference type="NCBI Taxonomy" id="1385512"/>
    <lineage>
        <taxon>Bacteria</taxon>
        <taxon>Bacillati</taxon>
        <taxon>Bacillota</taxon>
        <taxon>Bacilli</taxon>
        <taxon>Bacillales</taxon>
        <taxon>Bacillaceae</taxon>
        <taxon>Pontibacillus</taxon>
    </lineage>
</organism>
<feature type="compositionally biased region" description="Low complexity" evidence="1">
    <location>
        <begin position="144"/>
        <end position="157"/>
    </location>
</feature>
<dbReference type="AlphaFoldDB" id="A0A0A5GDD6"/>
<dbReference type="EMBL" id="AVPG01000001">
    <property type="protein sequence ID" value="KGX89223.1"/>
    <property type="molecule type" value="Genomic_DNA"/>
</dbReference>
<evidence type="ECO:0000256" key="1">
    <source>
        <dbReference type="SAM" id="MobiDB-lite"/>
    </source>
</evidence>
<protein>
    <submittedName>
        <fullName evidence="3">Uncharacterized protein</fullName>
    </submittedName>
</protein>
<keyword evidence="2" id="KW-0812">Transmembrane</keyword>
<feature type="region of interest" description="Disordered" evidence="1">
    <location>
        <begin position="144"/>
        <end position="177"/>
    </location>
</feature>
<feature type="compositionally biased region" description="Basic and acidic residues" evidence="1">
    <location>
        <begin position="159"/>
        <end position="175"/>
    </location>
</feature>
<dbReference type="Proteomes" id="UP000030401">
    <property type="component" value="Unassembled WGS sequence"/>
</dbReference>
<feature type="transmembrane region" description="Helical" evidence="2">
    <location>
        <begin position="116"/>
        <end position="133"/>
    </location>
</feature>
<dbReference type="RefSeq" id="WP_036831608.1">
    <property type="nucleotide sequence ID" value="NZ_AVPG01000001.1"/>
</dbReference>
<evidence type="ECO:0000313" key="4">
    <source>
        <dbReference type="Proteomes" id="UP000030401"/>
    </source>
</evidence>
<gene>
    <name evidence="3" type="ORF">N784_02335</name>
</gene>
<evidence type="ECO:0000256" key="2">
    <source>
        <dbReference type="SAM" id="Phobius"/>
    </source>
</evidence>
<keyword evidence="2" id="KW-1133">Transmembrane helix</keyword>